<dbReference type="Proteomes" id="UP000010796">
    <property type="component" value="Chromosome"/>
</dbReference>
<reference evidence="2" key="1">
    <citation type="submission" date="2012-02" db="EMBL/GenBank/DDBJ databases">
        <title>The complete genome of Echinicola vietnamensis DSM 17526.</title>
        <authorList>
            <person name="Lucas S."/>
            <person name="Copeland A."/>
            <person name="Lapidus A."/>
            <person name="Glavina del Rio T."/>
            <person name="Dalin E."/>
            <person name="Tice H."/>
            <person name="Bruce D."/>
            <person name="Goodwin L."/>
            <person name="Pitluck S."/>
            <person name="Peters L."/>
            <person name="Ovchinnikova G."/>
            <person name="Teshima H."/>
            <person name="Kyrpides N."/>
            <person name="Mavromatis K."/>
            <person name="Ivanova N."/>
            <person name="Brettin T."/>
            <person name="Detter J.C."/>
            <person name="Han C."/>
            <person name="Larimer F."/>
            <person name="Land M."/>
            <person name="Hauser L."/>
            <person name="Markowitz V."/>
            <person name="Cheng J.-F."/>
            <person name="Hugenholtz P."/>
            <person name="Woyke T."/>
            <person name="Wu D."/>
            <person name="Brambilla E."/>
            <person name="Klenk H.-P."/>
            <person name="Eisen J.A."/>
        </authorList>
    </citation>
    <scope>NUCLEOTIDE SEQUENCE [LARGE SCALE GENOMIC DNA]</scope>
    <source>
        <strain evidence="2">DSM 17526 / LMG 23754 / KMM 6221</strain>
    </source>
</reference>
<protein>
    <submittedName>
        <fullName evidence="1">Uncharacterized protein</fullName>
    </submittedName>
</protein>
<dbReference type="HOGENOM" id="CLU_3269202_0_0_10"/>
<evidence type="ECO:0000313" key="1">
    <source>
        <dbReference type="EMBL" id="AGA80658.1"/>
    </source>
</evidence>
<dbReference type="AlphaFoldDB" id="L0G5T4"/>
<evidence type="ECO:0000313" key="2">
    <source>
        <dbReference type="Proteomes" id="UP000010796"/>
    </source>
</evidence>
<gene>
    <name evidence="1" type="ordered locus">Echvi_4479</name>
</gene>
<sequence length="41" mass="4826">MRRKGITFKQILKWFFIGLVCAVLLAGIAERIHHFFSVHIK</sequence>
<accession>L0G5T4</accession>
<proteinExistence type="predicted"/>
<dbReference type="EMBL" id="CP003346">
    <property type="protein sequence ID" value="AGA80658.1"/>
    <property type="molecule type" value="Genomic_DNA"/>
</dbReference>
<name>L0G5T4_ECHVK</name>
<dbReference type="STRING" id="926556.Echvi_4479"/>
<dbReference type="KEGG" id="evi:Echvi_4479"/>
<keyword evidence="2" id="KW-1185">Reference proteome</keyword>
<organism evidence="1 2">
    <name type="scientific">Echinicola vietnamensis (strain DSM 17526 / LMG 23754 / KMM 6221)</name>
    <dbReference type="NCBI Taxonomy" id="926556"/>
    <lineage>
        <taxon>Bacteria</taxon>
        <taxon>Pseudomonadati</taxon>
        <taxon>Bacteroidota</taxon>
        <taxon>Cytophagia</taxon>
        <taxon>Cytophagales</taxon>
        <taxon>Cyclobacteriaceae</taxon>
        <taxon>Echinicola</taxon>
    </lineage>
</organism>